<evidence type="ECO:0000313" key="1">
    <source>
        <dbReference type="EMBL" id="SEH01319.1"/>
    </source>
</evidence>
<organism evidence="1 2">
    <name type="scientific">Nonomuraea solani</name>
    <dbReference type="NCBI Taxonomy" id="1144553"/>
    <lineage>
        <taxon>Bacteria</taxon>
        <taxon>Bacillati</taxon>
        <taxon>Actinomycetota</taxon>
        <taxon>Actinomycetes</taxon>
        <taxon>Streptosporangiales</taxon>
        <taxon>Streptosporangiaceae</taxon>
        <taxon>Nonomuraea</taxon>
    </lineage>
</organism>
<protein>
    <submittedName>
        <fullName evidence="1">Uncharacterized protein</fullName>
    </submittedName>
</protein>
<name>A0A1H6EWR7_9ACTN</name>
<dbReference type="Proteomes" id="UP000236732">
    <property type="component" value="Unassembled WGS sequence"/>
</dbReference>
<keyword evidence="2" id="KW-1185">Reference proteome</keyword>
<dbReference type="EMBL" id="FNVT01000020">
    <property type="protein sequence ID" value="SEH01319.1"/>
    <property type="molecule type" value="Genomic_DNA"/>
</dbReference>
<gene>
    <name evidence="1" type="ORF">SAMN05444920_12023</name>
</gene>
<proteinExistence type="predicted"/>
<accession>A0A1H6EWR7</accession>
<evidence type="ECO:0000313" key="2">
    <source>
        <dbReference type="Proteomes" id="UP000236732"/>
    </source>
</evidence>
<dbReference type="AlphaFoldDB" id="A0A1H6EWR7"/>
<reference evidence="1 2" key="1">
    <citation type="submission" date="2016-10" db="EMBL/GenBank/DDBJ databases">
        <authorList>
            <person name="de Groot N.N."/>
        </authorList>
    </citation>
    <scope>NUCLEOTIDE SEQUENCE [LARGE SCALE GENOMIC DNA]</scope>
    <source>
        <strain evidence="1 2">CGMCC 4.7037</strain>
    </source>
</reference>
<sequence length="90" mass="9421">MLAKNLITPAGKRQGENPSLAGIHRALAEHEKTQAHADFVLLQGQDARPASDGRANRLAVHQGDAVYLAAGDTFGSGGPNSMSRMARNAS</sequence>